<dbReference type="PROSITE" id="PS00675">
    <property type="entry name" value="SIGMA54_INTERACT_1"/>
    <property type="match status" value="1"/>
</dbReference>
<dbReference type="InterPro" id="IPR025662">
    <property type="entry name" value="Sigma_54_int_dom_ATP-bd_1"/>
</dbReference>
<dbReference type="InterPro" id="IPR025943">
    <property type="entry name" value="Sigma_54_int_dom_ATP-bd_2"/>
</dbReference>
<name>A0A6F8VFR2_9PROT</name>
<accession>A0A6F8VFR2</accession>
<dbReference type="Pfam" id="PF00158">
    <property type="entry name" value="Sigma54_activat"/>
    <property type="match status" value="1"/>
</dbReference>
<proteinExistence type="predicted"/>
<dbReference type="GO" id="GO:0000160">
    <property type="term" value="P:phosphorelay signal transduction system"/>
    <property type="evidence" value="ECO:0007669"/>
    <property type="project" value="InterPro"/>
</dbReference>
<keyword evidence="5" id="KW-0804">Transcription</keyword>
<dbReference type="RefSeq" id="WP_173068166.1">
    <property type="nucleotide sequence ID" value="NZ_AP022853.1"/>
</dbReference>
<dbReference type="PROSITE" id="PS00688">
    <property type="entry name" value="SIGMA54_INTERACT_3"/>
    <property type="match status" value="1"/>
</dbReference>
<evidence type="ECO:0000313" key="10">
    <source>
        <dbReference type="Proteomes" id="UP000502260"/>
    </source>
</evidence>
<dbReference type="SMART" id="SM00382">
    <property type="entry name" value="AAA"/>
    <property type="match status" value="1"/>
</dbReference>
<dbReference type="Pfam" id="PF02954">
    <property type="entry name" value="HTH_8"/>
    <property type="match status" value="1"/>
</dbReference>
<dbReference type="InterPro" id="IPR002197">
    <property type="entry name" value="HTH_Fis"/>
</dbReference>
<gene>
    <name evidence="9" type="primary">hoxA</name>
    <name evidence="9" type="ORF">SKTS_34440</name>
</gene>
<dbReference type="EMBL" id="AP022853">
    <property type="protein sequence ID" value="BCB28558.1"/>
    <property type="molecule type" value="Genomic_DNA"/>
</dbReference>
<dbReference type="SMART" id="SM00448">
    <property type="entry name" value="REC"/>
    <property type="match status" value="1"/>
</dbReference>
<dbReference type="PANTHER" id="PTHR32071">
    <property type="entry name" value="TRANSCRIPTIONAL REGULATORY PROTEIN"/>
    <property type="match status" value="1"/>
</dbReference>
<dbReference type="InterPro" id="IPR058031">
    <property type="entry name" value="AAA_lid_NorR"/>
</dbReference>
<dbReference type="PROSITE" id="PS50045">
    <property type="entry name" value="SIGMA54_INTERACT_4"/>
    <property type="match status" value="1"/>
</dbReference>
<dbReference type="Gene3D" id="1.10.8.60">
    <property type="match status" value="1"/>
</dbReference>
<dbReference type="GO" id="GO:0005524">
    <property type="term" value="F:ATP binding"/>
    <property type="evidence" value="ECO:0007669"/>
    <property type="project" value="UniProtKB-KW"/>
</dbReference>
<keyword evidence="1" id="KW-0547">Nucleotide-binding</keyword>
<dbReference type="CDD" id="cd00009">
    <property type="entry name" value="AAA"/>
    <property type="match status" value="1"/>
</dbReference>
<dbReference type="InterPro" id="IPR009057">
    <property type="entry name" value="Homeodomain-like_sf"/>
</dbReference>
<dbReference type="Gene3D" id="3.40.50.300">
    <property type="entry name" value="P-loop containing nucleotide triphosphate hydrolases"/>
    <property type="match status" value="1"/>
</dbReference>
<evidence type="ECO:0000256" key="4">
    <source>
        <dbReference type="ARBA" id="ARBA00023125"/>
    </source>
</evidence>
<evidence type="ECO:0000256" key="2">
    <source>
        <dbReference type="ARBA" id="ARBA00022840"/>
    </source>
</evidence>
<feature type="domain" description="Sigma-54 factor interaction" evidence="7">
    <location>
        <begin position="164"/>
        <end position="393"/>
    </location>
</feature>
<dbReference type="InterPro" id="IPR027417">
    <property type="entry name" value="P-loop_NTPase"/>
</dbReference>
<evidence type="ECO:0000259" key="7">
    <source>
        <dbReference type="PROSITE" id="PS50045"/>
    </source>
</evidence>
<dbReference type="AlphaFoldDB" id="A0A6F8VFR2"/>
<dbReference type="PROSITE" id="PS00676">
    <property type="entry name" value="SIGMA54_INTERACT_2"/>
    <property type="match status" value="1"/>
</dbReference>
<evidence type="ECO:0000313" key="9">
    <source>
        <dbReference type="EMBL" id="BCB28558.1"/>
    </source>
</evidence>
<dbReference type="InterPro" id="IPR002078">
    <property type="entry name" value="Sigma_54_int"/>
</dbReference>
<dbReference type="GO" id="GO:0043565">
    <property type="term" value="F:sequence-specific DNA binding"/>
    <property type="evidence" value="ECO:0007669"/>
    <property type="project" value="InterPro"/>
</dbReference>
<dbReference type="Pfam" id="PF00072">
    <property type="entry name" value="Response_reg"/>
    <property type="match status" value="1"/>
</dbReference>
<dbReference type="PANTHER" id="PTHR32071:SF117">
    <property type="entry name" value="PTS-DEPENDENT DIHYDROXYACETONE KINASE OPERON REGULATORY PROTEIN-RELATED"/>
    <property type="match status" value="1"/>
</dbReference>
<dbReference type="SUPFAM" id="SSF52540">
    <property type="entry name" value="P-loop containing nucleoside triphosphate hydrolases"/>
    <property type="match status" value="1"/>
</dbReference>
<reference evidence="10" key="1">
    <citation type="submission" date="2020-03" db="EMBL/GenBank/DDBJ databases">
        <title>Complete genome sequence of sulfur-oxidizing bacterium skT11.</title>
        <authorList>
            <person name="Kanda M."/>
            <person name="Kojima H."/>
            <person name="Fukui M."/>
        </authorList>
    </citation>
    <scope>NUCLEOTIDE SEQUENCE [LARGE SCALE GENOMIC DNA]</scope>
    <source>
        <strain evidence="10">skT11</strain>
    </source>
</reference>
<keyword evidence="2" id="KW-0067">ATP-binding</keyword>
<keyword evidence="4" id="KW-0238">DNA-binding</keyword>
<keyword evidence="9" id="KW-0371">Homeobox</keyword>
<organism evidence="9 10">
    <name type="scientific">Sulfurimicrobium lacus</name>
    <dbReference type="NCBI Taxonomy" id="2715678"/>
    <lineage>
        <taxon>Bacteria</taxon>
        <taxon>Pseudomonadati</taxon>
        <taxon>Pseudomonadota</taxon>
        <taxon>Betaproteobacteria</taxon>
        <taxon>Nitrosomonadales</taxon>
        <taxon>Sulfuricellaceae</taxon>
        <taxon>Sulfurimicrobium</taxon>
    </lineage>
</organism>
<dbReference type="InterPro" id="IPR003593">
    <property type="entry name" value="AAA+_ATPase"/>
</dbReference>
<dbReference type="PROSITE" id="PS50110">
    <property type="entry name" value="RESPONSE_REGULATORY"/>
    <property type="match status" value="1"/>
</dbReference>
<dbReference type="GO" id="GO:0006355">
    <property type="term" value="P:regulation of DNA-templated transcription"/>
    <property type="evidence" value="ECO:0007669"/>
    <property type="project" value="InterPro"/>
</dbReference>
<dbReference type="Gene3D" id="3.40.50.2300">
    <property type="match status" value="1"/>
</dbReference>
<evidence type="ECO:0000256" key="6">
    <source>
        <dbReference type="PROSITE-ProRule" id="PRU00169"/>
    </source>
</evidence>
<evidence type="ECO:0000256" key="1">
    <source>
        <dbReference type="ARBA" id="ARBA00022741"/>
    </source>
</evidence>
<keyword evidence="6" id="KW-0597">Phosphoprotein</keyword>
<dbReference type="InterPro" id="IPR011006">
    <property type="entry name" value="CheY-like_superfamily"/>
</dbReference>
<feature type="modified residue" description="4-aspartylphosphate" evidence="6">
    <location>
        <position position="54"/>
    </location>
</feature>
<dbReference type="Proteomes" id="UP000502260">
    <property type="component" value="Chromosome"/>
</dbReference>
<dbReference type="SUPFAM" id="SSF52172">
    <property type="entry name" value="CheY-like"/>
    <property type="match status" value="1"/>
</dbReference>
<dbReference type="FunFam" id="3.40.50.300:FF:000006">
    <property type="entry name" value="DNA-binding transcriptional regulator NtrC"/>
    <property type="match status" value="1"/>
</dbReference>
<dbReference type="Pfam" id="PF25601">
    <property type="entry name" value="AAA_lid_14"/>
    <property type="match status" value="1"/>
</dbReference>
<dbReference type="KEGG" id="slac:SKTS_34440"/>
<feature type="domain" description="Response regulatory" evidence="8">
    <location>
        <begin position="6"/>
        <end position="120"/>
    </location>
</feature>
<dbReference type="SUPFAM" id="SSF46689">
    <property type="entry name" value="Homeodomain-like"/>
    <property type="match status" value="1"/>
</dbReference>
<protein>
    <submittedName>
        <fullName evidence="9">Hydrogenase transcriptional regulatory protein HoxA</fullName>
    </submittedName>
</protein>
<evidence type="ECO:0000256" key="3">
    <source>
        <dbReference type="ARBA" id="ARBA00023015"/>
    </source>
</evidence>
<keyword evidence="10" id="KW-1185">Reference proteome</keyword>
<dbReference type="PRINTS" id="PR01590">
    <property type="entry name" value="HTHFIS"/>
</dbReference>
<dbReference type="Gene3D" id="1.10.10.60">
    <property type="entry name" value="Homeodomain-like"/>
    <property type="match status" value="1"/>
</dbReference>
<dbReference type="CDD" id="cd17596">
    <property type="entry name" value="REC_HupR"/>
    <property type="match status" value="1"/>
</dbReference>
<dbReference type="InterPro" id="IPR025944">
    <property type="entry name" value="Sigma_54_int_dom_CS"/>
</dbReference>
<evidence type="ECO:0000256" key="5">
    <source>
        <dbReference type="ARBA" id="ARBA00023163"/>
    </source>
</evidence>
<evidence type="ECO:0000259" key="8">
    <source>
        <dbReference type="PROSITE" id="PS50110"/>
    </source>
</evidence>
<sequence length="485" mass="54991">MAPLSTVLIVDDEVRSQEALRRTLEEEFEVFAVSGAEEAHGVLEQEAVHVILCDQRMPGTSGVSFLKQVRERYPDTVRLIISGYTETEDIIAGINDAGIYQYLTKPWHPEALLLNVRAAARLYRLQQENQQASLEIRTAEPVLRKRVEAKREALRNLYHFERLIRGEGSPLHSVCEMARRIAPYDISVLITGESGTGKELLARAIHYGSSRADRVFVIENCGALSDTLLESELFGHKRGAFTGAYENRVGLFEQADGGSIFLDEIGETSPAFQVKLLRVLQDGEIRPLGSSRSRHVDVRVISATNRDLEADVKQGRFREDLYYRLTTFSLHIPPLRSRAMDIPVLAHHLLREAVYALEKPVQGFAEEALQAMMRYPWPGNVRELRNEIVRMLALSVRPYLDVELMSQHVLNASLEEDLTPRESDMAGGMLKDRMDALEKRVLRETLNRHRWNKSRAALELGLSRVGLRAKLLRHELGKESPKDKK</sequence>
<dbReference type="InterPro" id="IPR001789">
    <property type="entry name" value="Sig_transdc_resp-reg_receiver"/>
</dbReference>
<keyword evidence="3" id="KW-0805">Transcription regulation</keyword>